<dbReference type="InterPro" id="IPR057219">
    <property type="entry name" value="DUF7897"/>
</dbReference>
<accession>A0ABM8Q3V8</accession>
<reference evidence="2 3" key="1">
    <citation type="submission" date="2020-11" db="EMBL/GenBank/DDBJ databases">
        <authorList>
            <person name="Peeters C."/>
        </authorList>
    </citation>
    <scope>NUCLEOTIDE SEQUENCE [LARGE SCALE GENOMIC DNA]</scope>
    <source>
        <strain evidence="2 3">LMG 7974</strain>
    </source>
</reference>
<gene>
    <name evidence="2" type="ORF">LMG7974_00343</name>
</gene>
<keyword evidence="3" id="KW-1185">Reference proteome</keyword>
<evidence type="ECO:0000313" key="3">
    <source>
        <dbReference type="Proteomes" id="UP000789803"/>
    </source>
</evidence>
<proteinExistence type="predicted"/>
<name>A0ABM8Q3V8_9BACT</name>
<dbReference type="Pfam" id="PF25448">
    <property type="entry name" value="DUF7897"/>
    <property type="match status" value="1"/>
</dbReference>
<protein>
    <recommendedName>
        <fullName evidence="1">DUF7897 domain-containing protein</fullName>
    </recommendedName>
</protein>
<organism evidence="2 3">
    <name type="scientific">Campylobacter majalis</name>
    <dbReference type="NCBI Taxonomy" id="2790656"/>
    <lineage>
        <taxon>Bacteria</taxon>
        <taxon>Pseudomonadati</taxon>
        <taxon>Campylobacterota</taxon>
        <taxon>Epsilonproteobacteria</taxon>
        <taxon>Campylobacterales</taxon>
        <taxon>Campylobacteraceae</taxon>
        <taxon>Campylobacter</taxon>
    </lineage>
</organism>
<sequence>MNNFVRLNEIAKEFKARKNNLYKNLDDEILLKGLEISGLSGTKSEKIAVLRRIVDLKVDPLLNELKKLGFSDDRQEDVREKMYEYVKNIYEKDHADMIAQIKKEKILDEFNVEILMLIHNVGLKINTWQKAWQEKIIDTTNKEFELKFQDIKDAVKFIKDNKLYHLDGNEIADRSYGAVIKNGDAYSFATYAVAFGDEVKAVSDEFEKGIKILTKLAKTDSEKAYINYFSKLKDAFNERENDRVIKAWQDAEIAWMDIKSPIQPGHPLEYYEDAYTHAVALEWDVRLVDDGGVDESEFKSNITDSFLHVYDELKISDDKMKNQVLSNIQKTQLYVCVPFIFYGAELNGLFSAQVVPNDESVSKMCGKKIFAFVNYVYESAKAKPFSKLSAEIFSKDFLDFGREILFTKPDVWKKVYEISTIGHEFGHILFISSDTENAMNKSGVFKYIEEYKATSGGLINFFYNEKDEYKMAVFYELIARAIGLVGWMKVDEVRAYYCEGLIHLSLLFQADVLKFNDEKLSIDFSKNAYDRFKILCLNNYKNLARHYANKLDAAEFLAKFCKSENSTYMPVDDDVYAFVKYYYSRFEQISNEIDESDEWEKWQNKISQDTI</sequence>
<dbReference type="NCBIfam" id="NF033805">
    <property type="entry name" value="invasion_CiaB"/>
    <property type="match status" value="1"/>
</dbReference>
<feature type="domain" description="DUF7897" evidence="1">
    <location>
        <begin position="1"/>
        <end position="594"/>
    </location>
</feature>
<dbReference type="Proteomes" id="UP000789803">
    <property type="component" value="Unassembled WGS sequence"/>
</dbReference>
<comment type="caution">
    <text evidence="2">The sequence shown here is derived from an EMBL/GenBank/DDBJ whole genome shotgun (WGS) entry which is preliminary data.</text>
</comment>
<evidence type="ECO:0000259" key="1">
    <source>
        <dbReference type="Pfam" id="PF25448"/>
    </source>
</evidence>
<dbReference type="RefSeq" id="WP_229932159.1">
    <property type="nucleotide sequence ID" value="NZ_CAJHOF010000002.1"/>
</dbReference>
<dbReference type="EMBL" id="CAJHOF010000002">
    <property type="protein sequence ID" value="CAD7287464.1"/>
    <property type="molecule type" value="Genomic_DNA"/>
</dbReference>
<evidence type="ECO:0000313" key="2">
    <source>
        <dbReference type="EMBL" id="CAD7287464.1"/>
    </source>
</evidence>